<dbReference type="KEGG" id="tva:4763806"/>
<dbReference type="STRING" id="5722.A2EN27"/>
<dbReference type="EMBL" id="DS113436">
    <property type="protein sequence ID" value="EAY05935.1"/>
    <property type="molecule type" value="Genomic_DNA"/>
</dbReference>
<evidence type="ECO:0000256" key="1">
    <source>
        <dbReference type="PROSITE-ProRule" id="PRU00221"/>
    </source>
</evidence>
<dbReference type="InterPro" id="IPR036322">
    <property type="entry name" value="WD40_repeat_dom_sf"/>
</dbReference>
<dbReference type="Pfam" id="PF00400">
    <property type="entry name" value="WD40"/>
    <property type="match status" value="2"/>
</dbReference>
<accession>A2EN27</accession>
<dbReference type="Gene3D" id="2.130.10.10">
    <property type="entry name" value="YVTN repeat-like/Quinoprotein amine dehydrogenase"/>
    <property type="match status" value="1"/>
</dbReference>
<evidence type="ECO:0000256" key="2">
    <source>
        <dbReference type="SAM" id="Coils"/>
    </source>
</evidence>
<reference evidence="3" key="2">
    <citation type="journal article" date="2007" name="Science">
        <title>Draft genome sequence of the sexually transmitted pathogen Trichomonas vaginalis.</title>
        <authorList>
            <person name="Carlton J.M."/>
            <person name="Hirt R.P."/>
            <person name="Silva J.C."/>
            <person name="Delcher A.L."/>
            <person name="Schatz M."/>
            <person name="Zhao Q."/>
            <person name="Wortman J.R."/>
            <person name="Bidwell S.L."/>
            <person name="Alsmark U.C.M."/>
            <person name="Besteiro S."/>
            <person name="Sicheritz-Ponten T."/>
            <person name="Noel C.J."/>
            <person name="Dacks J.B."/>
            <person name="Foster P.G."/>
            <person name="Simillion C."/>
            <person name="Van de Peer Y."/>
            <person name="Miranda-Saavedra D."/>
            <person name="Barton G.J."/>
            <person name="Westrop G.D."/>
            <person name="Mueller S."/>
            <person name="Dessi D."/>
            <person name="Fiori P.L."/>
            <person name="Ren Q."/>
            <person name="Paulsen I."/>
            <person name="Zhang H."/>
            <person name="Bastida-Corcuera F.D."/>
            <person name="Simoes-Barbosa A."/>
            <person name="Brown M.T."/>
            <person name="Hayes R.D."/>
            <person name="Mukherjee M."/>
            <person name="Okumura C.Y."/>
            <person name="Schneider R."/>
            <person name="Smith A.J."/>
            <person name="Vanacova S."/>
            <person name="Villalvazo M."/>
            <person name="Haas B.J."/>
            <person name="Pertea M."/>
            <person name="Feldblyum T.V."/>
            <person name="Utterback T.R."/>
            <person name="Shu C.L."/>
            <person name="Osoegawa K."/>
            <person name="de Jong P.J."/>
            <person name="Hrdy I."/>
            <person name="Horvathova L."/>
            <person name="Zubacova Z."/>
            <person name="Dolezal P."/>
            <person name="Malik S.B."/>
            <person name="Logsdon J.M. Jr."/>
            <person name="Henze K."/>
            <person name="Gupta A."/>
            <person name="Wang C.C."/>
            <person name="Dunne R.L."/>
            <person name="Upcroft J.A."/>
            <person name="Upcroft P."/>
            <person name="White O."/>
            <person name="Salzberg S.L."/>
            <person name="Tang P."/>
            <person name="Chiu C.-H."/>
            <person name="Lee Y.-S."/>
            <person name="Embley T.M."/>
            <person name="Coombs G.H."/>
            <person name="Mottram J.C."/>
            <person name="Tachezy J."/>
            <person name="Fraser-Liggett C.M."/>
            <person name="Johnson P.J."/>
        </authorList>
    </citation>
    <scope>NUCLEOTIDE SEQUENCE [LARGE SCALE GENOMIC DNA]</scope>
    <source>
        <strain evidence="3">G3</strain>
    </source>
</reference>
<dbReference type="RefSeq" id="XP_001318158.1">
    <property type="nucleotide sequence ID" value="XM_001318123.1"/>
</dbReference>
<reference evidence="3" key="1">
    <citation type="submission" date="2006-10" db="EMBL/GenBank/DDBJ databases">
        <authorList>
            <person name="Amadeo P."/>
            <person name="Zhao Q."/>
            <person name="Wortman J."/>
            <person name="Fraser-Liggett C."/>
            <person name="Carlton J."/>
        </authorList>
    </citation>
    <scope>NUCLEOTIDE SEQUENCE</scope>
    <source>
        <strain evidence="3">G3</strain>
    </source>
</reference>
<dbReference type="PANTHER" id="PTHR19878:SF8">
    <property type="entry name" value="AUTOPHAGY-RELATED 16, ISOFORM F"/>
    <property type="match status" value="1"/>
</dbReference>
<gene>
    <name evidence="3" type="ORF">TVAG_087130</name>
</gene>
<dbReference type="eggNOG" id="KOG0288">
    <property type="taxonomic scope" value="Eukaryota"/>
</dbReference>
<dbReference type="PANTHER" id="PTHR19878">
    <property type="entry name" value="AUTOPHAGY PROTEIN 16-LIKE"/>
    <property type="match status" value="1"/>
</dbReference>
<protein>
    <submittedName>
        <fullName evidence="3">Uncharacterized protein</fullName>
    </submittedName>
</protein>
<evidence type="ECO:0000313" key="3">
    <source>
        <dbReference type="EMBL" id="EAY05935.1"/>
    </source>
</evidence>
<dbReference type="AlphaFoldDB" id="A2EN27"/>
<evidence type="ECO:0000313" key="4">
    <source>
        <dbReference type="Proteomes" id="UP000001542"/>
    </source>
</evidence>
<dbReference type="OrthoDB" id="6262491at2759"/>
<organism evidence="3 4">
    <name type="scientific">Trichomonas vaginalis (strain ATCC PRA-98 / G3)</name>
    <dbReference type="NCBI Taxonomy" id="412133"/>
    <lineage>
        <taxon>Eukaryota</taxon>
        <taxon>Metamonada</taxon>
        <taxon>Parabasalia</taxon>
        <taxon>Trichomonadida</taxon>
        <taxon>Trichomonadidae</taxon>
        <taxon>Trichomonas</taxon>
    </lineage>
</organism>
<name>A2EN27_TRIV3</name>
<feature type="coiled-coil region" evidence="2">
    <location>
        <begin position="61"/>
        <end position="179"/>
    </location>
</feature>
<dbReference type="SMART" id="SM00320">
    <property type="entry name" value="WD40"/>
    <property type="match status" value="6"/>
</dbReference>
<dbReference type="GO" id="GO:0000045">
    <property type="term" value="P:autophagosome assembly"/>
    <property type="evidence" value="ECO:0007669"/>
    <property type="project" value="InterPro"/>
</dbReference>
<keyword evidence="2" id="KW-0175">Coiled coil</keyword>
<dbReference type="InterPro" id="IPR015943">
    <property type="entry name" value="WD40/YVTN_repeat-like_dom_sf"/>
</dbReference>
<dbReference type="SUPFAM" id="SSF50978">
    <property type="entry name" value="WD40 repeat-like"/>
    <property type="match status" value="1"/>
</dbReference>
<dbReference type="InParanoid" id="A2EN27"/>
<dbReference type="Proteomes" id="UP000001542">
    <property type="component" value="Unassembled WGS sequence"/>
</dbReference>
<dbReference type="VEuPathDB" id="TrichDB:TVAG_087130"/>
<keyword evidence="1" id="KW-0853">WD repeat</keyword>
<sequence>MDDLISRLRQRDEISKTDQSFNELCQTSNEILFELLELKDKTRFEDKLKQEIVPYQEAEDVNALKADIKRLSKEHKDTVKKLKDIESQIKELIDFVEIKSTEISSLLLKNSKLQKEYDELQENLNSANAILSNLSNSIVYKIKTKDSLITQLYDYENTLQKCKNSMQSINNRIELLKKKSYSSLLVRSFQIPNQSNDFPANLKSHRSKKRKTYDIYNYMSSSTDQCTNKFNFTNQIYSIDFSPSNPYAAIGGADRCVHIIRLDKMEISANYYTAKNGIMAVNYSPTGSKLLSASFDHNISIYEGTGSSMLFSTSLHQDAINDAIFTSDYALCSAGRDCMIYNFDINKKATKASLRCQSTPQSLNLQMEGNLLLCGHRDGKLRYWDMFSDKCAIEIQACRSEIVQVLSNEPENLVFTISRAKNISSFDKRMPERKLIQQTIPNLMIYDHLQAAVYKNNIYIGGQNKTLKILDQNTLKETKPFNSDHEADICAVSVHPILGTIITGDVSGGVCVWS</sequence>
<dbReference type="VEuPathDB" id="TrichDB:TVAGG3_0334540"/>
<keyword evidence="4" id="KW-1185">Reference proteome</keyword>
<dbReference type="InterPro" id="IPR045160">
    <property type="entry name" value="ATG16"/>
</dbReference>
<proteinExistence type="predicted"/>
<dbReference type="PROSITE" id="PS50294">
    <property type="entry name" value="WD_REPEATS_REGION"/>
    <property type="match status" value="1"/>
</dbReference>
<dbReference type="InterPro" id="IPR001680">
    <property type="entry name" value="WD40_rpt"/>
</dbReference>
<dbReference type="SMR" id="A2EN27"/>
<dbReference type="Gene3D" id="6.10.250.3110">
    <property type="match status" value="1"/>
</dbReference>